<feature type="transmembrane region" description="Helical" evidence="2">
    <location>
        <begin position="74"/>
        <end position="93"/>
    </location>
</feature>
<keyword evidence="2" id="KW-0472">Membrane</keyword>
<feature type="transmembrane region" description="Helical" evidence="2">
    <location>
        <begin position="159"/>
        <end position="179"/>
    </location>
</feature>
<feature type="transmembrane region" description="Helical" evidence="2">
    <location>
        <begin position="100"/>
        <end position="118"/>
    </location>
</feature>
<reference evidence="3" key="1">
    <citation type="submission" date="2021-02" db="EMBL/GenBank/DDBJ databases">
        <authorList>
            <person name="Dougan E. K."/>
            <person name="Rhodes N."/>
            <person name="Thang M."/>
            <person name="Chan C."/>
        </authorList>
    </citation>
    <scope>NUCLEOTIDE SEQUENCE</scope>
</reference>
<keyword evidence="2" id="KW-1133">Transmembrane helix</keyword>
<proteinExistence type="predicted"/>
<gene>
    <name evidence="3" type="ORF">SNEC2469_LOCUS13182</name>
</gene>
<feature type="transmembrane region" description="Helical" evidence="2">
    <location>
        <begin position="185"/>
        <end position="203"/>
    </location>
</feature>
<name>A0A812S6S0_9DINO</name>
<dbReference type="Proteomes" id="UP000601435">
    <property type="component" value="Unassembled WGS sequence"/>
</dbReference>
<dbReference type="OrthoDB" id="10501307at2759"/>
<organism evidence="3 4">
    <name type="scientific">Symbiodinium necroappetens</name>
    <dbReference type="NCBI Taxonomy" id="1628268"/>
    <lineage>
        <taxon>Eukaryota</taxon>
        <taxon>Sar</taxon>
        <taxon>Alveolata</taxon>
        <taxon>Dinophyceae</taxon>
        <taxon>Suessiales</taxon>
        <taxon>Symbiodiniaceae</taxon>
        <taxon>Symbiodinium</taxon>
    </lineage>
</organism>
<feature type="transmembrane region" description="Helical" evidence="2">
    <location>
        <begin position="133"/>
        <end position="152"/>
    </location>
</feature>
<feature type="region of interest" description="Disordered" evidence="1">
    <location>
        <begin position="297"/>
        <end position="356"/>
    </location>
</feature>
<feature type="region of interest" description="Disordered" evidence="1">
    <location>
        <begin position="1"/>
        <end position="43"/>
    </location>
</feature>
<sequence length="356" mass="37770">SAQQDVAKSEAAAQEAKTAEKRAEAAQAEATREKKHQSALSSEPAKERCLEDFASCTAGLAVLQLEQWMAMLHINRFFVSLVVMAVGTGLLLLPARAQAASFAVCALVVLPVLLAGAFREFLRFVASSPPSELLGSVAGLLTAVLAFAFLWQGADGLRLLLGAALAVLLGDLVLVASWIPLPEALAALSAMALGYAGAAAGLYRRRATQAFAMAVPAALALPAGFLLFLEALGRSEAYLEDIVSALLPWADKHSEEVVGSTFCEYGRLAWLLLQLPALVHLLTAPGMDVAPFPWESEEPAKSSMVPEASPPEEPEETNDVQVEGSRKGDARPFDTFTAAVPQPELEKLELPPQSRT</sequence>
<evidence type="ECO:0008006" key="5">
    <source>
        <dbReference type="Google" id="ProtNLM"/>
    </source>
</evidence>
<protein>
    <recommendedName>
        <fullName evidence="5">DUF4203 domain-containing protein</fullName>
    </recommendedName>
</protein>
<keyword evidence="4" id="KW-1185">Reference proteome</keyword>
<dbReference type="EMBL" id="CAJNJA010021030">
    <property type="protein sequence ID" value="CAE7468803.1"/>
    <property type="molecule type" value="Genomic_DNA"/>
</dbReference>
<feature type="non-terminal residue" evidence="3">
    <location>
        <position position="1"/>
    </location>
</feature>
<keyword evidence="2" id="KW-0812">Transmembrane</keyword>
<comment type="caution">
    <text evidence="3">The sequence shown here is derived from an EMBL/GenBank/DDBJ whole genome shotgun (WGS) entry which is preliminary data.</text>
</comment>
<evidence type="ECO:0000313" key="4">
    <source>
        <dbReference type="Proteomes" id="UP000601435"/>
    </source>
</evidence>
<evidence type="ECO:0000313" key="3">
    <source>
        <dbReference type="EMBL" id="CAE7468803.1"/>
    </source>
</evidence>
<accession>A0A812S6S0</accession>
<dbReference type="AlphaFoldDB" id="A0A812S6S0"/>
<evidence type="ECO:0000256" key="1">
    <source>
        <dbReference type="SAM" id="MobiDB-lite"/>
    </source>
</evidence>
<feature type="transmembrane region" description="Helical" evidence="2">
    <location>
        <begin position="210"/>
        <end position="229"/>
    </location>
</feature>
<evidence type="ECO:0000256" key="2">
    <source>
        <dbReference type="SAM" id="Phobius"/>
    </source>
</evidence>